<evidence type="ECO:0000313" key="2">
    <source>
        <dbReference type="EMBL" id="RDH32621.1"/>
    </source>
</evidence>
<gene>
    <name evidence="2" type="ORF">BDQ94DRAFT_38942</name>
</gene>
<evidence type="ECO:0000256" key="1">
    <source>
        <dbReference type="SAM" id="MobiDB-lite"/>
    </source>
</evidence>
<dbReference type="GeneID" id="38144001"/>
<keyword evidence="3" id="KW-1185">Reference proteome</keyword>
<dbReference type="RefSeq" id="XP_026625643.1">
    <property type="nucleotide sequence ID" value="XM_026775645.1"/>
</dbReference>
<organism evidence="2 3">
    <name type="scientific">Aspergillus welwitschiae</name>
    <dbReference type="NCBI Taxonomy" id="1341132"/>
    <lineage>
        <taxon>Eukaryota</taxon>
        <taxon>Fungi</taxon>
        <taxon>Dikarya</taxon>
        <taxon>Ascomycota</taxon>
        <taxon>Pezizomycotina</taxon>
        <taxon>Eurotiomycetes</taxon>
        <taxon>Eurotiomycetidae</taxon>
        <taxon>Eurotiales</taxon>
        <taxon>Aspergillaceae</taxon>
        <taxon>Aspergillus</taxon>
        <taxon>Aspergillus subgen. Circumdati</taxon>
    </lineage>
</organism>
<dbReference type="EMBL" id="KZ852049">
    <property type="protein sequence ID" value="RDH32621.1"/>
    <property type="molecule type" value="Genomic_DNA"/>
</dbReference>
<name>A0A3F3Q0G6_9EURO</name>
<evidence type="ECO:0000313" key="3">
    <source>
        <dbReference type="Proteomes" id="UP000253729"/>
    </source>
</evidence>
<sequence>MLHPGAAVTLIPNGIHRSASHRRLLPSCWHANSRLFSVAYANRSENGDHAVMHSSRYARWIRSTACRYGMPGGLFPNLTNNTPNSIPNPDRVALVLVHRSHRWQISNLPRCRRDEPPPPSLVRPRPWIN</sequence>
<dbReference type="AlphaFoldDB" id="A0A3F3Q0G6"/>
<dbReference type="Proteomes" id="UP000253729">
    <property type="component" value="Unassembled WGS sequence"/>
</dbReference>
<protein>
    <submittedName>
        <fullName evidence="2">Uncharacterized protein</fullName>
    </submittedName>
</protein>
<accession>A0A3F3Q0G6</accession>
<feature type="region of interest" description="Disordered" evidence="1">
    <location>
        <begin position="109"/>
        <end position="129"/>
    </location>
</feature>
<reference evidence="2 3" key="1">
    <citation type="submission" date="2018-07" db="EMBL/GenBank/DDBJ databases">
        <title>The genomes of Aspergillus section Nigri reveals drivers in fungal speciation.</title>
        <authorList>
            <consortium name="DOE Joint Genome Institute"/>
            <person name="Vesth T.C."/>
            <person name="Nybo J."/>
            <person name="Theobald S."/>
            <person name="Brandl J."/>
            <person name="Frisvad J.C."/>
            <person name="Nielsen K.F."/>
            <person name="Lyhne E.K."/>
            <person name="Kogle M.E."/>
            <person name="Kuo A."/>
            <person name="Riley R."/>
            <person name="Clum A."/>
            <person name="Nolan M."/>
            <person name="Lipzen A."/>
            <person name="Salamov A."/>
            <person name="Henrissat B."/>
            <person name="Wiebenga A."/>
            <person name="De vries R.P."/>
            <person name="Grigoriev I.V."/>
            <person name="Mortensen U.H."/>
            <person name="Andersen M.R."/>
            <person name="Baker S.E."/>
        </authorList>
    </citation>
    <scope>NUCLEOTIDE SEQUENCE [LARGE SCALE GENOMIC DNA]</scope>
    <source>
        <strain evidence="2 3">CBS 139.54b</strain>
    </source>
</reference>
<proteinExistence type="predicted"/>